<feature type="signal peptide" evidence="1">
    <location>
        <begin position="1"/>
        <end position="18"/>
    </location>
</feature>
<keyword evidence="3" id="KW-1185">Reference proteome</keyword>
<protein>
    <submittedName>
        <fullName evidence="2">CYTOCHROME P450 26</fullName>
    </submittedName>
</protein>
<evidence type="ECO:0000313" key="2">
    <source>
        <dbReference type="EMBL" id="KAJ6732827.1"/>
    </source>
</evidence>
<dbReference type="Proteomes" id="UP001151752">
    <property type="component" value="Chromosome 7"/>
</dbReference>
<feature type="chain" id="PRO_5040457662" evidence="1">
    <location>
        <begin position="19"/>
        <end position="79"/>
    </location>
</feature>
<sequence length="79" mass="9081">MEWFVVFWILVGISAGWCWYRKEKSSSSSKNDMNMEQKSGVLPKGSFGWPLIGETLDFIAAGYTSQPVSFMEKRRSLYC</sequence>
<reference evidence="2" key="1">
    <citation type="submission" date="2022-11" db="EMBL/GenBank/DDBJ databases">
        <authorList>
            <person name="Hyden B.L."/>
            <person name="Feng K."/>
            <person name="Yates T."/>
            <person name="Jawdy S."/>
            <person name="Smart L.B."/>
            <person name="Muchero W."/>
        </authorList>
    </citation>
    <scope>NUCLEOTIDE SEQUENCE</scope>
    <source>
        <tissue evidence="2">Shoot tip</tissue>
    </source>
</reference>
<organism evidence="2 3">
    <name type="scientific">Salix koriyanagi</name>
    <dbReference type="NCBI Taxonomy" id="2511006"/>
    <lineage>
        <taxon>Eukaryota</taxon>
        <taxon>Viridiplantae</taxon>
        <taxon>Streptophyta</taxon>
        <taxon>Embryophyta</taxon>
        <taxon>Tracheophyta</taxon>
        <taxon>Spermatophyta</taxon>
        <taxon>Magnoliopsida</taxon>
        <taxon>eudicotyledons</taxon>
        <taxon>Gunneridae</taxon>
        <taxon>Pentapetalae</taxon>
        <taxon>rosids</taxon>
        <taxon>fabids</taxon>
        <taxon>Malpighiales</taxon>
        <taxon>Salicaceae</taxon>
        <taxon>Saliceae</taxon>
        <taxon>Salix</taxon>
    </lineage>
</organism>
<dbReference type="AlphaFoldDB" id="A0A9Q0UMQ2"/>
<gene>
    <name evidence="2" type="ORF">OIU74_004723</name>
</gene>
<name>A0A9Q0UMQ2_9ROSI</name>
<evidence type="ECO:0000256" key="1">
    <source>
        <dbReference type="SAM" id="SignalP"/>
    </source>
</evidence>
<evidence type="ECO:0000313" key="3">
    <source>
        <dbReference type="Proteomes" id="UP001151752"/>
    </source>
</evidence>
<proteinExistence type="predicted"/>
<accession>A0A9Q0UMQ2</accession>
<reference evidence="2" key="2">
    <citation type="journal article" date="2023" name="Int. J. Mol. Sci.">
        <title>De Novo Assembly and Annotation of 11 Diverse Shrub Willow (Salix) Genomes Reveals Novel Gene Organization in Sex-Linked Regions.</title>
        <authorList>
            <person name="Hyden B."/>
            <person name="Feng K."/>
            <person name="Yates T.B."/>
            <person name="Jawdy S."/>
            <person name="Cereghino C."/>
            <person name="Smart L.B."/>
            <person name="Muchero W."/>
        </authorList>
    </citation>
    <scope>NUCLEOTIDE SEQUENCE</scope>
    <source>
        <tissue evidence="2">Shoot tip</tissue>
    </source>
</reference>
<keyword evidence="1" id="KW-0732">Signal</keyword>
<dbReference type="EMBL" id="JAPFFM010000011">
    <property type="protein sequence ID" value="KAJ6732827.1"/>
    <property type="molecule type" value="Genomic_DNA"/>
</dbReference>
<comment type="caution">
    <text evidence="2">The sequence shown here is derived from an EMBL/GenBank/DDBJ whole genome shotgun (WGS) entry which is preliminary data.</text>
</comment>